<protein>
    <submittedName>
        <fullName evidence="5">DUF6377 domain-containing protein</fullName>
    </submittedName>
</protein>
<keyword evidence="2" id="KW-0472">Membrane</keyword>
<dbReference type="Proteomes" id="UP001292913">
    <property type="component" value="Unassembled WGS sequence"/>
</dbReference>
<keyword evidence="3" id="KW-0732">Signal</keyword>
<evidence type="ECO:0000256" key="2">
    <source>
        <dbReference type="SAM" id="Phobius"/>
    </source>
</evidence>
<evidence type="ECO:0000256" key="3">
    <source>
        <dbReference type="SAM" id="SignalP"/>
    </source>
</evidence>
<proteinExistence type="predicted"/>
<comment type="caution">
    <text evidence="5">The sequence shown here is derived from an EMBL/GenBank/DDBJ whole genome shotgun (WGS) entry which is preliminary data.</text>
</comment>
<sequence>MKHLLTLLLLFTSTFLSADSHSMEIESLLSKLDSLIARKDDFVAAKEAKINQLHNQGRNIRTSEERYWLNKMYYDEYSVYNSDSAMIYVDQNLDIADKLNKKEWKAEWKIKKSFLLAATGLLKEALDELRNVSSQLLTPELKVEYYGQLMYLYSHFRQYSGDNNTNIREGYYEKEKAYKDSIYAYITPQDPFYLWYKGWKFLGTTETESIKKELLNEVERSSLETRRDAMNAYILACLYQDSNQQNEYLKYMIYSAMADVKTANKDIASLEELSKTLYELNDIDRAYTYINYCLQNAQLYRNRVRVIGISETQDAIHRAYQERNIRQEARLHTFLFLVSVLSIILLIAILYIYMQMKRLAYSRSQLNESNQLLNKHVDELSETHQLLEKANGQLQSLNEQLKETNAQLRESNYVKEEYIGYVFSICSNYISKLDEFRKSINRKMKAKQFDDIKELTDSPIMAQNELKELYHNFDAIFLHVYPNFVEDFNALLHPDEQILLKDGELLNTELRIYALVRLGINDSVKIAEFLHCSPQTVYNNRLKTRNKAIVPKDEFANTVKSLGKMQE</sequence>
<gene>
    <name evidence="5" type="ORF">QHG74_05605</name>
</gene>
<organism evidence="5 6">
    <name type="scientific">Bacteroides vicugnae</name>
    <dbReference type="NCBI Taxonomy" id="3037989"/>
    <lineage>
        <taxon>Bacteria</taxon>
        <taxon>Pseudomonadati</taxon>
        <taxon>Bacteroidota</taxon>
        <taxon>Bacteroidia</taxon>
        <taxon>Bacteroidales</taxon>
        <taxon>Bacteroidaceae</taxon>
        <taxon>Bacteroides</taxon>
    </lineage>
</organism>
<evidence type="ECO:0000256" key="1">
    <source>
        <dbReference type="SAM" id="Coils"/>
    </source>
</evidence>
<dbReference type="Pfam" id="PF19904">
    <property type="entry name" value="DUF6377"/>
    <property type="match status" value="1"/>
</dbReference>
<dbReference type="EMBL" id="JARZAK010000002">
    <property type="protein sequence ID" value="MDY7257189.1"/>
    <property type="molecule type" value="Genomic_DNA"/>
</dbReference>
<keyword evidence="6" id="KW-1185">Reference proteome</keyword>
<keyword evidence="2" id="KW-1133">Transmembrane helix</keyword>
<dbReference type="RefSeq" id="WP_259011562.1">
    <property type="nucleotide sequence ID" value="NZ_JARZAK010000002.1"/>
</dbReference>
<feature type="coiled-coil region" evidence="1">
    <location>
        <begin position="363"/>
        <end position="414"/>
    </location>
</feature>
<feature type="transmembrane region" description="Helical" evidence="2">
    <location>
        <begin position="334"/>
        <end position="354"/>
    </location>
</feature>
<feature type="chain" id="PRO_5047416151" evidence="3">
    <location>
        <begin position="19"/>
        <end position="567"/>
    </location>
</feature>
<keyword evidence="2" id="KW-0812">Transmembrane</keyword>
<feature type="domain" description="DUF6377" evidence="4">
    <location>
        <begin position="259"/>
        <end position="527"/>
    </location>
</feature>
<accession>A0ABU5HLW3</accession>
<keyword evidence="1" id="KW-0175">Coiled coil</keyword>
<feature type="signal peptide" evidence="3">
    <location>
        <begin position="1"/>
        <end position="18"/>
    </location>
</feature>
<dbReference type="InterPro" id="IPR045957">
    <property type="entry name" value="DUF6377"/>
</dbReference>
<evidence type="ECO:0000313" key="6">
    <source>
        <dbReference type="Proteomes" id="UP001292913"/>
    </source>
</evidence>
<reference evidence="5 6" key="1">
    <citation type="submission" date="2023-04" db="EMBL/GenBank/DDBJ databases">
        <title>Bacteroides pacosi sp. nov., isolated from the fecal material of an alpaca.</title>
        <authorList>
            <person name="Miller S."/>
            <person name="Hendry M."/>
            <person name="King J."/>
            <person name="Sankaranarayanan K."/>
            <person name="Lawson P.A."/>
        </authorList>
    </citation>
    <scope>NUCLEOTIDE SEQUENCE [LARGE SCALE GENOMIC DNA]</scope>
    <source>
        <strain evidence="5 6">A2-P53</strain>
    </source>
</reference>
<name>A0ABU5HLW3_9BACE</name>
<evidence type="ECO:0000313" key="5">
    <source>
        <dbReference type="EMBL" id="MDY7257189.1"/>
    </source>
</evidence>
<evidence type="ECO:0000259" key="4">
    <source>
        <dbReference type="Pfam" id="PF19904"/>
    </source>
</evidence>